<evidence type="ECO:0000313" key="4">
    <source>
        <dbReference type="Proteomes" id="UP000199518"/>
    </source>
</evidence>
<dbReference type="Proteomes" id="UP000199518">
    <property type="component" value="Unassembled WGS sequence"/>
</dbReference>
<feature type="transmembrane region" description="Helical" evidence="2">
    <location>
        <begin position="6"/>
        <end position="26"/>
    </location>
</feature>
<evidence type="ECO:0000313" key="3">
    <source>
        <dbReference type="EMBL" id="SFI79793.1"/>
    </source>
</evidence>
<organism evidence="3 4">
    <name type="scientific">Planctomicrobium piriforme</name>
    <dbReference type="NCBI Taxonomy" id="1576369"/>
    <lineage>
        <taxon>Bacteria</taxon>
        <taxon>Pseudomonadati</taxon>
        <taxon>Planctomycetota</taxon>
        <taxon>Planctomycetia</taxon>
        <taxon>Planctomycetales</taxon>
        <taxon>Planctomycetaceae</taxon>
        <taxon>Planctomicrobium</taxon>
    </lineage>
</organism>
<keyword evidence="2" id="KW-0472">Membrane</keyword>
<reference evidence="4" key="1">
    <citation type="submission" date="2016-10" db="EMBL/GenBank/DDBJ databases">
        <authorList>
            <person name="Varghese N."/>
            <person name="Submissions S."/>
        </authorList>
    </citation>
    <scope>NUCLEOTIDE SEQUENCE [LARGE SCALE GENOMIC DNA]</scope>
    <source>
        <strain evidence="4">DSM 26348</strain>
    </source>
</reference>
<dbReference type="EMBL" id="FOQD01000012">
    <property type="protein sequence ID" value="SFI79793.1"/>
    <property type="molecule type" value="Genomic_DNA"/>
</dbReference>
<feature type="compositionally biased region" description="Acidic residues" evidence="1">
    <location>
        <begin position="219"/>
        <end position="251"/>
    </location>
</feature>
<name>A0A1I3L4Y7_9PLAN</name>
<feature type="compositionally biased region" description="Polar residues" evidence="1">
    <location>
        <begin position="183"/>
        <end position="194"/>
    </location>
</feature>
<keyword evidence="2" id="KW-1133">Transmembrane helix</keyword>
<keyword evidence="4" id="KW-1185">Reference proteome</keyword>
<protein>
    <submittedName>
        <fullName evidence="3">Uncharacterized protein</fullName>
    </submittedName>
</protein>
<sequence>MGLAGASLAAAVPGGILFVIILLAVLNSLAAMPMVLKAASLFVLVIALTMMVFPLYVLIWYRGSRVVLAKDRQMKHEQMDVDNPPSGTASEFVPAAAGLNDSFLEGFGPGEEEEPTDDLEELGDDEFQATAEFDSHENLDQADDFGEPSELSEDEFGATAEFDSHESLDQPDEFGATFMDMSEGSSADMQTAEFSSDEHLETGEFSDEDFMATELGGLDAEEDEQPAAESGVESDFDFELFEDDDEDEKKK</sequence>
<keyword evidence="2" id="KW-0812">Transmembrane</keyword>
<feature type="region of interest" description="Disordered" evidence="1">
    <location>
        <begin position="163"/>
        <end position="251"/>
    </location>
</feature>
<dbReference type="AlphaFoldDB" id="A0A1I3L4Y7"/>
<gene>
    <name evidence="3" type="ORF">SAMN05421753_112141</name>
</gene>
<accession>A0A1I3L4Y7</accession>
<feature type="transmembrane region" description="Helical" evidence="2">
    <location>
        <begin position="38"/>
        <end position="61"/>
    </location>
</feature>
<evidence type="ECO:0000256" key="1">
    <source>
        <dbReference type="SAM" id="MobiDB-lite"/>
    </source>
</evidence>
<proteinExistence type="predicted"/>
<evidence type="ECO:0000256" key="2">
    <source>
        <dbReference type="SAM" id="Phobius"/>
    </source>
</evidence>